<dbReference type="Proteomes" id="UP001628179">
    <property type="component" value="Unassembled WGS sequence"/>
</dbReference>
<keyword evidence="1" id="KW-0732">Signal</keyword>
<name>A0ABQ0GIQ0_9PEZI</name>
<dbReference type="RefSeq" id="XP_070919375.1">
    <property type="nucleotide sequence ID" value="XM_071063274.1"/>
</dbReference>
<gene>
    <name evidence="2" type="ORF">MFIFM68171_07854</name>
</gene>
<keyword evidence="3" id="KW-1185">Reference proteome</keyword>
<evidence type="ECO:0000313" key="2">
    <source>
        <dbReference type="EMBL" id="GAB1317644.1"/>
    </source>
</evidence>
<dbReference type="EMBL" id="BAAFSV010000004">
    <property type="protein sequence ID" value="GAB1317644.1"/>
    <property type="molecule type" value="Genomic_DNA"/>
</dbReference>
<feature type="signal peptide" evidence="1">
    <location>
        <begin position="1"/>
        <end position="18"/>
    </location>
</feature>
<evidence type="ECO:0000313" key="3">
    <source>
        <dbReference type="Proteomes" id="UP001628179"/>
    </source>
</evidence>
<protein>
    <submittedName>
        <fullName evidence="2">Uncharacterized protein</fullName>
    </submittedName>
</protein>
<evidence type="ECO:0000256" key="1">
    <source>
        <dbReference type="SAM" id="SignalP"/>
    </source>
</evidence>
<proteinExistence type="predicted"/>
<feature type="chain" id="PRO_5045869067" evidence="1">
    <location>
        <begin position="19"/>
        <end position="160"/>
    </location>
</feature>
<sequence length="160" mass="16809">MQISALIVLFATTASAAATPRQGRINQNLIPPNFGVTAGQGKDQIQPGSCVGANNQPIPCSCPPAPNDADFLAKLTQALTQGFFPDESVQTPLTLDEFNNESDTSVDTRKKRATAMIQVIQSIDGQKGIGCPGVSVPVLARMQQTGQVGGNTTSINISRR</sequence>
<dbReference type="GeneID" id="98178597"/>
<reference evidence="2 3" key="1">
    <citation type="submission" date="2024-09" db="EMBL/GenBank/DDBJ databases">
        <title>Itraconazole resistance in Madurella fahalii resulting from another homologue of gene encoding cytochrome P450 14-alpha sterol demethylase (CYP51).</title>
        <authorList>
            <person name="Yoshioka I."/>
            <person name="Fahal A.H."/>
            <person name="Kaneko S."/>
            <person name="Yaguchi T."/>
        </authorList>
    </citation>
    <scope>NUCLEOTIDE SEQUENCE [LARGE SCALE GENOMIC DNA]</scope>
    <source>
        <strain evidence="2 3">IFM 68171</strain>
    </source>
</reference>
<organism evidence="2 3">
    <name type="scientific">Madurella fahalii</name>
    <dbReference type="NCBI Taxonomy" id="1157608"/>
    <lineage>
        <taxon>Eukaryota</taxon>
        <taxon>Fungi</taxon>
        <taxon>Dikarya</taxon>
        <taxon>Ascomycota</taxon>
        <taxon>Pezizomycotina</taxon>
        <taxon>Sordariomycetes</taxon>
        <taxon>Sordariomycetidae</taxon>
        <taxon>Sordariales</taxon>
        <taxon>Sordariales incertae sedis</taxon>
        <taxon>Madurella</taxon>
    </lineage>
</organism>
<accession>A0ABQ0GIQ0</accession>
<comment type="caution">
    <text evidence="2">The sequence shown here is derived from an EMBL/GenBank/DDBJ whole genome shotgun (WGS) entry which is preliminary data.</text>
</comment>